<keyword evidence="1 4" id="KW-0489">Methyltransferase</keyword>
<dbReference type="Pfam" id="PF13649">
    <property type="entry name" value="Methyltransf_25"/>
    <property type="match status" value="1"/>
</dbReference>
<accession>A0A8J3VDF0</accession>
<evidence type="ECO:0000313" key="4">
    <source>
        <dbReference type="EMBL" id="GIH02650.1"/>
    </source>
</evidence>
<dbReference type="CDD" id="cd02440">
    <property type="entry name" value="AdoMet_MTases"/>
    <property type="match status" value="1"/>
</dbReference>
<dbReference type="GO" id="GO:0032259">
    <property type="term" value="P:methylation"/>
    <property type="evidence" value="ECO:0007669"/>
    <property type="project" value="UniProtKB-KW"/>
</dbReference>
<keyword evidence="2" id="KW-0808">Transferase</keyword>
<organism evidence="4 5">
    <name type="scientific">Rhizocola hellebori</name>
    <dbReference type="NCBI Taxonomy" id="1392758"/>
    <lineage>
        <taxon>Bacteria</taxon>
        <taxon>Bacillati</taxon>
        <taxon>Actinomycetota</taxon>
        <taxon>Actinomycetes</taxon>
        <taxon>Micromonosporales</taxon>
        <taxon>Micromonosporaceae</taxon>
        <taxon>Rhizocola</taxon>
    </lineage>
</organism>
<gene>
    <name evidence="4" type="ORF">Rhe02_07170</name>
</gene>
<evidence type="ECO:0000256" key="2">
    <source>
        <dbReference type="ARBA" id="ARBA00022679"/>
    </source>
</evidence>
<sequence>MAAISEIRARNADFWTQAAEGWIRQADRHDRLGRPLGAAAVDALNLEPGERVLDVGCGCGGTTAELAAMVTPGGLATGLDLSVSMVAAAAQRFPHLVFTTADIETARSIAGSPFDAVFSRMTLMLLTDPVAGCDTVRRLLRPGGRLAATVFRDGATSPWLSAAVLGAAPHVGALPPLPVGGEPGPFAFADRAHVMRVLTDAGFIDINVEPRDVELCAPDEPDTVAGWLIDIGPAGAAYRAAPATQQDAARAGVARLLRRYHQPDTGYRLPTGLWLITASTSRDRQGQSALAPPADGPVVM</sequence>
<dbReference type="EMBL" id="BONY01000003">
    <property type="protein sequence ID" value="GIH02650.1"/>
    <property type="molecule type" value="Genomic_DNA"/>
</dbReference>
<dbReference type="PANTHER" id="PTHR43861:SF1">
    <property type="entry name" value="TRANS-ACONITATE 2-METHYLTRANSFERASE"/>
    <property type="match status" value="1"/>
</dbReference>
<reference evidence="4" key="1">
    <citation type="submission" date="2021-01" db="EMBL/GenBank/DDBJ databases">
        <title>Whole genome shotgun sequence of Rhizocola hellebori NBRC 109834.</title>
        <authorList>
            <person name="Komaki H."/>
            <person name="Tamura T."/>
        </authorList>
    </citation>
    <scope>NUCLEOTIDE SEQUENCE</scope>
    <source>
        <strain evidence="4">NBRC 109834</strain>
    </source>
</reference>
<dbReference type="GO" id="GO:0008168">
    <property type="term" value="F:methyltransferase activity"/>
    <property type="evidence" value="ECO:0007669"/>
    <property type="project" value="UniProtKB-KW"/>
</dbReference>
<keyword evidence="5" id="KW-1185">Reference proteome</keyword>
<dbReference type="RefSeq" id="WP_203906588.1">
    <property type="nucleotide sequence ID" value="NZ_BONY01000003.1"/>
</dbReference>
<dbReference type="InterPro" id="IPR041698">
    <property type="entry name" value="Methyltransf_25"/>
</dbReference>
<dbReference type="AlphaFoldDB" id="A0A8J3VDF0"/>
<name>A0A8J3VDF0_9ACTN</name>
<dbReference type="Proteomes" id="UP000612899">
    <property type="component" value="Unassembled WGS sequence"/>
</dbReference>
<evidence type="ECO:0000259" key="3">
    <source>
        <dbReference type="Pfam" id="PF13649"/>
    </source>
</evidence>
<protein>
    <submittedName>
        <fullName evidence="4">Methyltransferase</fullName>
    </submittedName>
</protein>
<evidence type="ECO:0000313" key="5">
    <source>
        <dbReference type="Proteomes" id="UP000612899"/>
    </source>
</evidence>
<dbReference type="InterPro" id="IPR029063">
    <property type="entry name" value="SAM-dependent_MTases_sf"/>
</dbReference>
<proteinExistence type="predicted"/>
<dbReference type="PANTHER" id="PTHR43861">
    <property type="entry name" value="TRANS-ACONITATE 2-METHYLTRANSFERASE-RELATED"/>
    <property type="match status" value="1"/>
</dbReference>
<dbReference type="Gene3D" id="3.40.50.150">
    <property type="entry name" value="Vaccinia Virus protein VP39"/>
    <property type="match status" value="1"/>
</dbReference>
<comment type="caution">
    <text evidence="4">The sequence shown here is derived from an EMBL/GenBank/DDBJ whole genome shotgun (WGS) entry which is preliminary data.</text>
</comment>
<evidence type="ECO:0000256" key="1">
    <source>
        <dbReference type="ARBA" id="ARBA00022603"/>
    </source>
</evidence>
<dbReference type="SUPFAM" id="SSF53335">
    <property type="entry name" value="S-adenosyl-L-methionine-dependent methyltransferases"/>
    <property type="match status" value="1"/>
</dbReference>
<feature type="domain" description="Methyltransferase" evidence="3">
    <location>
        <begin position="52"/>
        <end position="144"/>
    </location>
</feature>